<comment type="subunit">
    <text evidence="4">Homodimer.</text>
</comment>
<evidence type="ECO:0000256" key="5">
    <source>
        <dbReference type="ARBA" id="ARBA00022679"/>
    </source>
</evidence>
<dbReference type="GO" id="GO:0016740">
    <property type="term" value="F:transferase activity"/>
    <property type="evidence" value="ECO:0007669"/>
    <property type="project" value="UniProtKB-KW"/>
</dbReference>
<keyword evidence="8" id="KW-0784">Thiamine biosynthesis</keyword>
<evidence type="ECO:0000256" key="12">
    <source>
        <dbReference type="SAM" id="SignalP"/>
    </source>
</evidence>
<comment type="catalytic activity">
    <reaction evidence="11">
        <text>N(6)-(pyridoxal phosphate)-L-lysyl-[4-amino-5-hydroxymethyl-2-methylpyrimidine phosphate synthase] + L-histidyl-[4-amino-5-hydroxymethyl-2-methylpyrimidine phosphate synthase] + 2 Fe(3+) + 4 H2O = L-lysyl-[4-amino-5-hydroxymethyl-2-methylpyrimidine phosphate synthase] + (2S)-2-amino-5-hydroxy-4-oxopentanoyl-[4-amino-5-hydroxymethyl-2-methylpyrimidine phosphate synthase] + 4-amino-2-methyl-5-(phosphooxymethyl)pyrimidine + 3-oxopropanoate + 2 Fe(2+) + 2 H(+)</text>
        <dbReference type="Rhea" id="RHEA:65756"/>
        <dbReference type="Rhea" id="RHEA-COMP:16892"/>
        <dbReference type="Rhea" id="RHEA-COMP:16893"/>
        <dbReference type="Rhea" id="RHEA-COMP:16894"/>
        <dbReference type="Rhea" id="RHEA-COMP:16895"/>
        <dbReference type="ChEBI" id="CHEBI:15377"/>
        <dbReference type="ChEBI" id="CHEBI:15378"/>
        <dbReference type="ChEBI" id="CHEBI:29033"/>
        <dbReference type="ChEBI" id="CHEBI:29034"/>
        <dbReference type="ChEBI" id="CHEBI:29969"/>
        <dbReference type="ChEBI" id="CHEBI:29979"/>
        <dbReference type="ChEBI" id="CHEBI:33190"/>
        <dbReference type="ChEBI" id="CHEBI:58354"/>
        <dbReference type="ChEBI" id="CHEBI:143915"/>
        <dbReference type="ChEBI" id="CHEBI:157692"/>
    </reaction>
    <physiologicalReaction direction="left-to-right" evidence="11">
        <dbReference type="Rhea" id="RHEA:65757"/>
    </physiologicalReaction>
</comment>
<reference evidence="14 15" key="1">
    <citation type="journal article" date="2018" name="Sci. Rep.">
        <title>Rhizobium tumorigenes sp. nov., a novel plant tumorigenic bacterium isolated from cane gall tumors on thornless blackberry.</title>
        <authorList>
            <person name="Kuzmanovi N."/>
            <person name="Smalla K."/>
            <person name="Gronow S."/>
            <person name="PuBawska J."/>
        </authorList>
    </citation>
    <scope>NUCLEOTIDE SEQUENCE [LARGE SCALE GENOMIC DNA]</scope>
    <source>
        <strain evidence="14 15">CCBAU 85046</strain>
    </source>
</reference>
<dbReference type="GO" id="GO:0009228">
    <property type="term" value="P:thiamine biosynthetic process"/>
    <property type="evidence" value="ECO:0007669"/>
    <property type="project" value="UniProtKB-KW"/>
</dbReference>
<proteinExistence type="inferred from homology"/>
<keyword evidence="5 14" id="KW-0808">Transferase</keyword>
<dbReference type="OrthoDB" id="5348911at2"/>
<comment type="function">
    <text evidence="1">Responsible for the formation of the pyrimidine heterocycle in the thiamine biosynthesis pathway. Catalyzes the formation of hydroxymethylpyrimidine phosphate (HMP-P) from histidine and pyridoxal phosphate (PLP). The protein uses PLP and the active site histidine to form HMP-P, generating an inactive enzyme. The enzyme can only undergo a single turnover, which suggests it is a suicide enzyme.</text>
</comment>
<organism evidence="14 15">
    <name type="scientific">Rhizobium tubonense</name>
    <dbReference type="NCBI Taxonomy" id="484088"/>
    <lineage>
        <taxon>Bacteria</taxon>
        <taxon>Pseudomonadati</taxon>
        <taxon>Pseudomonadota</taxon>
        <taxon>Alphaproteobacteria</taxon>
        <taxon>Hyphomicrobiales</taxon>
        <taxon>Rhizobiaceae</taxon>
        <taxon>Rhizobium/Agrobacterium group</taxon>
        <taxon>Rhizobium</taxon>
    </lineage>
</organism>
<keyword evidence="12" id="KW-0732">Signal</keyword>
<accession>A0A2W4EBK9</accession>
<dbReference type="InterPro" id="IPR027939">
    <property type="entry name" value="NMT1/THI5"/>
</dbReference>
<dbReference type="SUPFAM" id="SSF53850">
    <property type="entry name" value="Periplasmic binding protein-like II"/>
    <property type="match status" value="1"/>
</dbReference>
<keyword evidence="6" id="KW-0479">Metal-binding</keyword>
<comment type="caution">
    <text evidence="14">The sequence shown here is derived from an EMBL/GenBank/DDBJ whole genome shotgun (WGS) entry which is preliminary data.</text>
</comment>
<dbReference type="PANTHER" id="PTHR31528:SF1">
    <property type="entry name" value="4-AMINO-5-HYDROXYMETHYL-2-METHYLPYRIMIDINE PHOSPHATE SYNTHASE THI11-RELATED"/>
    <property type="match status" value="1"/>
</dbReference>
<evidence type="ECO:0000256" key="11">
    <source>
        <dbReference type="ARBA" id="ARBA00048179"/>
    </source>
</evidence>
<evidence type="ECO:0000256" key="1">
    <source>
        <dbReference type="ARBA" id="ARBA00003469"/>
    </source>
</evidence>
<evidence type="ECO:0000256" key="4">
    <source>
        <dbReference type="ARBA" id="ARBA00011738"/>
    </source>
</evidence>
<dbReference type="RefSeq" id="WP_111162934.1">
    <property type="nucleotide sequence ID" value="NZ_PCDP01000059.1"/>
</dbReference>
<dbReference type="Proteomes" id="UP000248925">
    <property type="component" value="Unassembled WGS sequence"/>
</dbReference>
<evidence type="ECO:0000256" key="6">
    <source>
        <dbReference type="ARBA" id="ARBA00022723"/>
    </source>
</evidence>
<dbReference type="AlphaFoldDB" id="A0A2W4EBK9"/>
<evidence type="ECO:0000256" key="7">
    <source>
        <dbReference type="ARBA" id="ARBA00022898"/>
    </source>
</evidence>
<evidence type="ECO:0000313" key="15">
    <source>
        <dbReference type="Proteomes" id="UP000248925"/>
    </source>
</evidence>
<feature type="chain" id="PRO_5016132264" description="Thiamine pyrimidine synthase" evidence="12">
    <location>
        <begin position="27"/>
        <end position="339"/>
    </location>
</feature>
<keyword evidence="15" id="KW-1185">Reference proteome</keyword>
<evidence type="ECO:0000256" key="9">
    <source>
        <dbReference type="ARBA" id="ARBA00023004"/>
    </source>
</evidence>
<name>A0A2W4EBK9_9HYPH</name>
<feature type="signal peptide" evidence="12">
    <location>
        <begin position="1"/>
        <end position="26"/>
    </location>
</feature>
<dbReference type="EMBL" id="PCDP01000059">
    <property type="protein sequence ID" value="PZM09553.1"/>
    <property type="molecule type" value="Genomic_DNA"/>
</dbReference>
<sequence>MPNLTRRQALALTLATALPLSRTTHAAQLAKVTMALEWTPNTDHIGLFVAQAKGFYTDAGLDVQILPFTDTDVGTLIANGIADFGISSPIGTLTQRAAGADIKQVYAIVQTELGRLIFNDDRKDIQRPRDLDGKTYGGFGSAWETAMISTMIRNDGGEGKINTVMLGTSAYEALANGSIDFTLEIYTWEGVQAKLENRAVRRFRYADYGIPDQQTMAIASSDAYLAKNPGTAKAFVQATKRGFDYSVDHPEEAADLLIAGSGGALTNTALVKASLKELIDGYYLRTADGKSGLTDPAKWQAVGDFAFINGILLDGQGVPLKEKPDFDAYYTNALLGQIG</sequence>
<keyword evidence="7" id="KW-0663">Pyridoxal phosphate</keyword>
<dbReference type="Pfam" id="PF09084">
    <property type="entry name" value="NMT1"/>
    <property type="match status" value="1"/>
</dbReference>
<keyword evidence="9" id="KW-0408">Iron</keyword>
<feature type="domain" description="SsuA/THI5-like" evidence="13">
    <location>
        <begin position="41"/>
        <end position="253"/>
    </location>
</feature>
<comment type="similarity">
    <text evidence="3">Belongs to the NMT1/THI5 family.</text>
</comment>
<comment type="pathway">
    <text evidence="2">Cofactor biosynthesis; thiamine diphosphate biosynthesis.</text>
</comment>
<evidence type="ECO:0000256" key="8">
    <source>
        <dbReference type="ARBA" id="ARBA00022977"/>
    </source>
</evidence>
<evidence type="ECO:0000313" key="14">
    <source>
        <dbReference type="EMBL" id="PZM09553.1"/>
    </source>
</evidence>
<evidence type="ECO:0000256" key="2">
    <source>
        <dbReference type="ARBA" id="ARBA00004948"/>
    </source>
</evidence>
<dbReference type="GO" id="GO:0046872">
    <property type="term" value="F:metal ion binding"/>
    <property type="evidence" value="ECO:0007669"/>
    <property type="project" value="UniProtKB-KW"/>
</dbReference>
<evidence type="ECO:0000256" key="3">
    <source>
        <dbReference type="ARBA" id="ARBA00009406"/>
    </source>
</evidence>
<dbReference type="InterPro" id="IPR015168">
    <property type="entry name" value="SsuA/THI5"/>
</dbReference>
<gene>
    <name evidence="14" type="ORF">CPY51_25025</name>
</gene>
<protein>
    <recommendedName>
        <fullName evidence="10">Thiamine pyrimidine synthase</fullName>
    </recommendedName>
</protein>
<evidence type="ECO:0000259" key="13">
    <source>
        <dbReference type="Pfam" id="PF09084"/>
    </source>
</evidence>
<dbReference type="PANTHER" id="PTHR31528">
    <property type="entry name" value="4-AMINO-5-HYDROXYMETHYL-2-METHYLPYRIMIDINE PHOSPHATE SYNTHASE THI11-RELATED"/>
    <property type="match status" value="1"/>
</dbReference>
<dbReference type="Gene3D" id="3.40.190.10">
    <property type="entry name" value="Periplasmic binding protein-like II"/>
    <property type="match status" value="2"/>
</dbReference>
<evidence type="ECO:0000256" key="10">
    <source>
        <dbReference type="ARBA" id="ARBA00033171"/>
    </source>
</evidence>